<dbReference type="Pfam" id="PF17921">
    <property type="entry name" value="Integrase_H2C2"/>
    <property type="match status" value="1"/>
</dbReference>
<dbReference type="Gene3D" id="1.10.340.70">
    <property type="match status" value="1"/>
</dbReference>
<evidence type="ECO:0000256" key="1">
    <source>
        <dbReference type="SAM" id="MobiDB-lite"/>
    </source>
</evidence>
<accession>A0ABM1ERG8</accession>
<organism evidence="3 4">
    <name type="scientific">Priapulus caudatus</name>
    <name type="common">Priapulid worm</name>
    <dbReference type="NCBI Taxonomy" id="37621"/>
    <lineage>
        <taxon>Eukaryota</taxon>
        <taxon>Metazoa</taxon>
        <taxon>Ecdysozoa</taxon>
        <taxon>Scalidophora</taxon>
        <taxon>Priapulida</taxon>
        <taxon>Priapulimorpha</taxon>
        <taxon>Priapulimorphida</taxon>
        <taxon>Priapulidae</taxon>
        <taxon>Priapulus</taxon>
    </lineage>
</organism>
<evidence type="ECO:0000313" key="3">
    <source>
        <dbReference type="Proteomes" id="UP000695022"/>
    </source>
</evidence>
<evidence type="ECO:0000313" key="4">
    <source>
        <dbReference type="RefSeq" id="XP_014674789.1"/>
    </source>
</evidence>
<dbReference type="GeneID" id="106814920"/>
<dbReference type="InterPro" id="IPR012337">
    <property type="entry name" value="RNaseH-like_sf"/>
</dbReference>
<protein>
    <submittedName>
        <fullName evidence="4">Uncharacterized protein LOC106814920</fullName>
    </submittedName>
</protein>
<evidence type="ECO:0000259" key="2">
    <source>
        <dbReference type="PROSITE" id="PS50994"/>
    </source>
</evidence>
<feature type="region of interest" description="Disordered" evidence="1">
    <location>
        <begin position="282"/>
        <end position="301"/>
    </location>
</feature>
<name>A0ABM1ERG8_PRICU</name>
<dbReference type="Proteomes" id="UP000695022">
    <property type="component" value="Unplaced"/>
</dbReference>
<sequence>MLYHACFAKDTISSMTVGSLGGSFTPKRSKLARLDPVVEDGLLKVGGRLQRSNVPQAAKHQVIVPKESHVAGLILRQVHVEVGHSGRNHMLARLHERYWIASANSMIRKLVGRCVHCRRRKGKRGEQKMADLPTDRILPDKPPFSRVGVDYIGNFKVKRERSIENRYGVIFTCLTTQAIHIEVSHSLDTGSYINAMRKFIAHRGQVVKMRSDNGTNFVGAKKELKDAVNGWNKEQIHNTMLQLNVDWEFNPPASGHRGVWERLIRSIRKVLESTLREQRMENAPRMGPDFNGPIQTSKLNL</sequence>
<dbReference type="SUPFAM" id="SSF53098">
    <property type="entry name" value="Ribonuclease H-like"/>
    <property type="match status" value="1"/>
</dbReference>
<feature type="domain" description="Integrase catalytic" evidence="2">
    <location>
        <begin position="138"/>
        <end position="301"/>
    </location>
</feature>
<gene>
    <name evidence="4" type="primary">LOC106814920</name>
</gene>
<dbReference type="Gene3D" id="3.30.420.10">
    <property type="entry name" value="Ribonuclease H-like superfamily/Ribonuclease H"/>
    <property type="match status" value="1"/>
</dbReference>
<keyword evidence="3" id="KW-1185">Reference proteome</keyword>
<dbReference type="InterPro" id="IPR036397">
    <property type="entry name" value="RNaseH_sf"/>
</dbReference>
<reference evidence="4" key="1">
    <citation type="submission" date="2025-08" db="UniProtKB">
        <authorList>
            <consortium name="RefSeq"/>
        </authorList>
    </citation>
    <scope>IDENTIFICATION</scope>
</reference>
<dbReference type="InterPro" id="IPR041588">
    <property type="entry name" value="Integrase_H2C2"/>
</dbReference>
<dbReference type="PANTHER" id="PTHR47331:SF1">
    <property type="entry name" value="GAG-LIKE PROTEIN"/>
    <property type="match status" value="1"/>
</dbReference>
<dbReference type="RefSeq" id="XP_014674789.1">
    <property type="nucleotide sequence ID" value="XM_014819303.1"/>
</dbReference>
<dbReference type="InterPro" id="IPR001584">
    <property type="entry name" value="Integrase_cat-core"/>
</dbReference>
<dbReference type="PANTHER" id="PTHR47331">
    <property type="entry name" value="PHD-TYPE DOMAIN-CONTAINING PROTEIN"/>
    <property type="match status" value="1"/>
</dbReference>
<proteinExistence type="predicted"/>
<dbReference type="PROSITE" id="PS50994">
    <property type="entry name" value="INTEGRASE"/>
    <property type="match status" value="1"/>
</dbReference>